<keyword evidence="11" id="KW-1185">Reference proteome</keyword>
<dbReference type="Gene3D" id="1.10.238.10">
    <property type="entry name" value="EF-hand"/>
    <property type="match status" value="2"/>
</dbReference>
<keyword evidence="5" id="KW-0472">Membrane</keyword>
<organism evidence="10 11">
    <name type="scientific">Symbiodinium microadriaticum</name>
    <name type="common">Dinoflagellate</name>
    <name type="synonym">Zooxanthella microadriatica</name>
    <dbReference type="NCBI Taxonomy" id="2951"/>
    <lineage>
        <taxon>Eukaryota</taxon>
        <taxon>Sar</taxon>
        <taxon>Alveolata</taxon>
        <taxon>Dinophyceae</taxon>
        <taxon>Suessiales</taxon>
        <taxon>Symbiodiniaceae</taxon>
        <taxon>Symbiodinium</taxon>
    </lineage>
</organism>
<dbReference type="GO" id="GO:0005768">
    <property type="term" value="C:endosome"/>
    <property type="evidence" value="ECO:0007669"/>
    <property type="project" value="TreeGrafter"/>
</dbReference>
<evidence type="ECO:0000256" key="7">
    <source>
        <dbReference type="SAM" id="Coils"/>
    </source>
</evidence>
<sequence>MDTLLEQSQGLGPIFTAAPVGLEQQGLKSGQRRLSHLSAASGSVLAAFHGGEVARWYPDEDEFALIDFGRDRIGDVSRLLLDPTGFHALLTNSSGETWYLNFQSNQAKPLPKLKGHVLESAAWDPEATTTSTRDILLGTRAAQILHVVIEGKERTVKSVFEFDRPAPVVGVHCERIFSSTDGLERLVFFAVCGCRLYAFIETSLESLFQRQGEACRAVFEVPRESPYGDLQVDDACVGPPGTKVLFWMTGVGVLAAKIQPTIDEDASVGSVLEAPPGLIAFPATTKALPRSDAGSLVTSLLPAPTPPPRSMALTKYHILFAFEDRWVAVSRITHEVVQQQDWAMSTYGPLRSLARDQHGERLWICSERHAFELLTEKEDRNVWALLLRFQQFDDALAACKKQSQRMRVLAAHADWLFREGEGIESARKFAEATAVPFEHVALRFLGADMKAALVEYLRCRLTRADDQVTRALLYVWAVEISLARLNAASFSSNFEARGSEERQTLLSLLKESRDLDVHATIYHLLQSHGWLDELAQFAEIRRDFTTVILHHVSRREYGNAIQKLSDFKGSNAQELVCRFAPVLFGAEPKAFVSLLLRPQLSGVDPLLVLPGIYTPSTSPTHRLEAMRYLEHAARHALEFSGHADVRASSFRTGSLLHNLVDDDGSGVSSQRFGWATGTAILNTLVLCSAQYLEDGPDHEGDEYSTADAVLMGAGSDAERALLRLLTAEESNPFMDPHFALRVCRQGDLVKAQVFLYGHMGMHEESVDVALQHEDVALAKQSACKPPLSQKRLRRKLWLRIVEHEAATCDVQKIIGLIRESKELTIRDVLPYLPDSMTIDAFKAEISEFLDTYEGQIVTLRQEMDDHRRALKAFKEDLKQAEERCIVVAQDQACELCGGDVLRERFYAFACGHCFHEACLRALILPSLTEEKRERVLKLEAARLQHQAAAAGAQPASQTMPSLEDVEDELDGILAEDCPLCGQLMIDTILKPFVDPSETEEIESWAIGPMCEDEDEKDDENDDDDDEHRDSEDNEDDEMQDTAAGAAAIAASAIAASAIAAALQCYDDNEWPPPHDRELAIAVHCSAKRFYGRPGRLPTSASRGVAAGRVAGRKPLVAAAGSGCCLLLMMLSIGTLTPLQYGLTMNLITRQIDPENVYEGGRHLIGPYKSFVSFPSTRVTLSFANKKDSTQGPLTTRTKDGLELTLQLAFQYRIDNHHLGQLFALANLNYEPLFIQKARDVLLKAAADYDAPQYWEEREKIGLEMQSLLNKRLQGVYAHCDGLQILVIELPQEYEASIVNTQVTEQMQKTKQNEQAASRIDADTQVMKASYTRNVTVTKNGADAQYTQDIGIAKAAAQQQLLEVEASALAKVKQDLGLTAEQTVAYQEYIAYHNLDNASFLIPVYVPAPFYENAILENYPHSIEVRPRKCAGHGAYYELTGAILSCAALDMRCDNGKLSMIAASAALRSSRKPPATVHFCAARKSMSGSEQLKDIFQRWDRDGSGDISVSELIRVLTKLNPQFDKAGCEKMFSLMDVNKDGSVQYEEFINWLTSSDGGFSGVKAGIMLDQKRQDKSEATAARKAKLRAKYAGIMLDQKRQDKSEATAARKAKLRAKYAKLDKNGDGKLDFVEVYDFLQKRYPQMSLPDLRFLYNCADKSHDGILDFYELLDVLMTLPPQKADAAAAKSKAQHPMSIALMRDDARDDIQAALEKEERDRQEWMEKVHKISSEMKELKDEETRHKAFREQHAKAMREHYAKTGQLAV</sequence>
<dbReference type="GO" id="GO:0030897">
    <property type="term" value="C:HOPS complex"/>
    <property type="evidence" value="ECO:0007669"/>
    <property type="project" value="TreeGrafter"/>
</dbReference>
<feature type="compositionally biased region" description="Acidic residues" evidence="8">
    <location>
        <begin position="1010"/>
        <end position="1039"/>
    </location>
</feature>
<evidence type="ECO:0000256" key="5">
    <source>
        <dbReference type="ARBA" id="ARBA00023136"/>
    </source>
</evidence>
<evidence type="ECO:0000256" key="6">
    <source>
        <dbReference type="ARBA" id="ARBA00029433"/>
    </source>
</evidence>
<reference evidence="10 11" key="1">
    <citation type="submission" date="2016-02" db="EMBL/GenBank/DDBJ databases">
        <title>Genome analysis of coral dinoflagellate symbionts highlights evolutionary adaptations to a symbiotic lifestyle.</title>
        <authorList>
            <person name="Aranda M."/>
            <person name="Li Y."/>
            <person name="Liew Y.J."/>
            <person name="Baumgarten S."/>
            <person name="Simakov O."/>
            <person name="Wilson M."/>
            <person name="Piel J."/>
            <person name="Ashoor H."/>
            <person name="Bougouffa S."/>
            <person name="Bajic V.B."/>
            <person name="Ryu T."/>
            <person name="Ravasi T."/>
            <person name="Bayer T."/>
            <person name="Micklem G."/>
            <person name="Kim H."/>
            <person name="Bhak J."/>
            <person name="Lajeunesse T.C."/>
            <person name="Voolstra C.R."/>
        </authorList>
    </citation>
    <scope>NUCLEOTIDE SEQUENCE [LARGE SCALE GENOMIC DNA]</scope>
    <source>
        <strain evidence="10 11">CCMP2467</strain>
    </source>
</reference>
<dbReference type="PANTHER" id="PTHR23323">
    <property type="entry name" value="VACUOLAR PROTEIN SORTING-ASSOCIATED PROTEIN"/>
    <property type="match status" value="1"/>
</dbReference>
<dbReference type="PROSITE" id="PS50222">
    <property type="entry name" value="EF_HAND_2"/>
    <property type="match status" value="4"/>
</dbReference>
<dbReference type="InterPro" id="IPR058919">
    <property type="entry name" value="Pep3/Vps18_RING_C"/>
</dbReference>
<dbReference type="GO" id="GO:0030674">
    <property type="term" value="F:protein-macromolecule adaptor activity"/>
    <property type="evidence" value="ECO:0007669"/>
    <property type="project" value="TreeGrafter"/>
</dbReference>
<dbReference type="GO" id="GO:0007032">
    <property type="term" value="P:endosome organization"/>
    <property type="evidence" value="ECO:0007669"/>
    <property type="project" value="TreeGrafter"/>
</dbReference>
<dbReference type="InterPro" id="IPR007810">
    <property type="entry name" value="Pep3/Vps18_beta-prop"/>
</dbReference>
<dbReference type="GO" id="GO:0008270">
    <property type="term" value="F:zinc ion binding"/>
    <property type="evidence" value="ECO:0007669"/>
    <property type="project" value="UniProtKB-KW"/>
</dbReference>
<dbReference type="EMBL" id="LSRX01000086">
    <property type="protein sequence ID" value="OLQ10040.1"/>
    <property type="molecule type" value="Genomic_DNA"/>
</dbReference>
<feature type="coiled-coil region" evidence="7">
    <location>
        <begin position="849"/>
        <end position="890"/>
    </location>
</feature>
<keyword evidence="7" id="KW-0175">Coiled coil</keyword>
<dbReference type="InterPro" id="IPR001107">
    <property type="entry name" value="Band_7"/>
</dbReference>
<evidence type="ECO:0000256" key="4">
    <source>
        <dbReference type="ARBA" id="ARBA00022837"/>
    </source>
</evidence>
<feature type="domain" description="EF-hand" evidence="9">
    <location>
        <begin position="1607"/>
        <end position="1642"/>
    </location>
</feature>
<dbReference type="Pfam" id="PF01145">
    <property type="entry name" value="Band_7"/>
    <property type="match status" value="1"/>
</dbReference>
<dbReference type="Gene3D" id="3.30.479.30">
    <property type="entry name" value="Band 7 domain"/>
    <property type="match status" value="1"/>
</dbReference>
<dbReference type="Pfam" id="PF05131">
    <property type="entry name" value="Pep3_Vps18"/>
    <property type="match status" value="1"/>
</dbReference>
<evidence type="ECO:0000313" key="11">
    <source>
        <dbReference type="Proteomes" id="UP000186817"/>
    </source>
</evidence>
<dbReference type="GO" id="GO:0048284">
    <property type="term" value="P:organelle fusion"/>
    <property type="evidence" value="ECO:0007669"/>
    <property type="project" value="TreeGrafter"/>
</dbReference>
<feature type="domain" description="EF-hand" evidence="9">
    <location>
        <begin position="1522"/>
        <end position="1557"/>
    </location>
</feature>
<feature type="region of interest" description="Disordered" evidence="8">
    <location>
        <begin position="1000"/>
        <end position="1039"/>
    </location>
</feature>
<protein>
    <submittedName>
        <fullName evidence="10">Vacuolar protein sorting-associated protein 18-like</fullName>
    </submittedName>
</protein>
<keyword evidence="2" id="KW-0863">Zinc-finger</keyword>
<name>A0A1Q9ERJ6_SYMMI</name>
<dbReference type="GO" id="GO:0005509">
    <property type="term" value="F:calcium ion binding"/>
    <property type="evidence" value="ECO:0007669"/>
    <property type="project" value="InterPro"/>
</dbReference>
<dbReference type="InterPro" id="IPR011992">
    <property type="entry name" value="EF-hand-dom_pair"/>
</dbReference>
<feature type="coiled-coil region" evidence="7">
    <location>
        <begin position="1699"/>
        <end position="1754"/>
    </location>
</feature>
<keyword evidence="4" id="KW-0106">Calcium</keyword>
<dbReference type="GO" id="GO:0007033">
    <property type="term" value="P:vacuole organization"/>
    <property type="evidence" value="ECO:0007669"/>
    <property type="project" value="TreeGrafter"/>
</dbReference>
<dbReference type="CDD" id="cd00051">
    <property type="entry name" value="EFh"/>
    <property type="match status" value="1"/>
</dbReference>
<evidence type="ECO:0000256" key="8">
    <source>
        <dbReference type="SAM" id="MobiDB-lite"/>
    </source>
</evidence>
<evidence type="ECO:0000256" key="3">
    <source>
        <dbReference type="ARBA" id="ARBA00022833"/>
    </source>
</evidence>
<gene>
    <name evidence="10" type="primary">vps18</name>
    <name evidence="10" type="ORF">AK812_SmicGene6330</name>
</gene>
<dbReference type="Pfam" id="PF13499">
    <property type="entry name" value="EF-hand_7"/>
    <property type="match status" value="2"/>
</dbReference>
<dbReference type="PROSITE" id="PS00018">
    <property type="entry name" value="EF_HAND_1"/>
    <property type="match status" value="4"/>
</dbReference>
<keyword evidence="1" id="KW-0479">Metal-binding</keyword>
<accession>A0A1Q9ERJ6</accession>
<dbReference type="Pfam" id="PF26148">
    <property type="entry name" value="VPS18_RING_C"/>
    <property type="match status" value="1"/>
</dbReference>
<proteinExistence type="predicted"/>
<keyword evidence="3" id="KW-0862">Zinc</keyword>
<dbReference type="Proteomes" id="UP000186817">
    <property type="component" value="Unassembled WGS sequence"/>
</dbReference>
<dbReference type="OrthoDB" id="1845386at2759"/>
<dbReference type="InterPro" id="IPR002048">
    <property type="entry name" value="EF_hand_dom"/>
</dbReference>
<comment type="subcellular location">
    <subcellularLocation>
        <location evidence="6">Endomembrane system</location>
        <topology evidence="6">Peripheral membrane protein</topology>
        <orientation evidence="6">Cytoplasmic side</orientation>
    </subcellularLocation>
</comment>
<feature type="domain" description="EF-hand" evidence="9">
    <location>
        <begin position="1486"/>
        <end position="1521"/>
    </location>
</feature>
<evidence type="ECO:0000256" key="2">
    <source>
        <dbReference type="ARBA" id="ARBA00022771"/>
    </source>
</evidence>
<dbReference type="SUPFAM" id="SSF117892">
    <property type="entry name" value="Band 7/SPFH domain"/>
    <property type="match status" value="1"/>
</dbReference>
<dbReference type="GO" id="GO:0006904">
    <property type="term" value="P:vesicle docking involved in exocytosis"/>
    <property type="evidence" value="ECO:0007669"/>
    <property type="project" value="TreeGrafter"/>
</dbReference>
<dbReference type="SUPFAM" id="SSF47473">
    <property type="entry name" value="EF-hand"/>
    <property type="match status" value="1"/>
</dbReference>
<dbReference type="InterPro" id="IPR018247">
    <property type="entry name" value="EF_Hand_1_Ca_BS"/>
</dbReference>
<dbReference type="SMART" id="SM00054">
    <property type="entry name" value="EFh"/>
    <property type="match status" value="4"/>
</dbReference>
<comment type="caution">
    <text evidence="10">The sequence shown here is derived from an EMBL/GenBank/DDBJ whole genome shotgun (WGS) entry which is preliminary data.</text>
</comment>
<feature type="domain" description="EF-hand" evidence="9">
    <location>
        <begin position="1643"/>
        <end position="1678"/>
    </location>
</feature>
<evidence type="ECO:0000313" key="10">
    <source>
        <dbReference type="EMBL" id="OLQ10040.1"/>
    </source>
</evidence>
<evidence type="ECO:0000256" key="1">
    <source>
        <dbReference type="ARBA" id="ARBA00022723"/>
    </source>
</evidence>
<evidence type="ECO:0000259" key="9">
    <source>
        <dbReference type="PROSITE" id="PS50222"/>
    </source>
</evidence>
<dbReference type="InterPro" id="IPR036013">
    <property type="entry name" value="Band_7/SPFH_dom_sf"/>
</dbReference>
<dbReference type="PANTHER" id="PTHR23323:SF26">
    <property type="entry name" value="VACUOLAR PROTEIN SORTING-ASSOCIATED PROTEIN 18 HOMOLOG"/>
    <property type="match status" value="1"/>
</dbReference>